<keyword evidence="3" id="KW-1185">Reference proteome</keyword>
<dbReference type="GeneID" id="5130584"/>
<organism evidence="2 3">
    <name type="scientific">Lactococcus phage Q54</name>
    <dbReference type="NCBI Taxonomy" id="382685"/>
    <lineage>
        <taxon>Viruses</taxon>
        <taxon>Duplodnaviria</taxon>
        <taxon>Heunggongvirae</taxon>
        <taxon>Uroviricota</taxon>
        <taxon>Caudoviricetes</taxon>
        <taxon>Questintvirus</taxon>
        <taxon>Questintvirus Q54</taxon>
    </lineage>
</organism>
<dbReference type="RefSeq" id="YP_762573.1">
    <property type="nucleotide sequence ID" value="NC_008364.1"/>
</dbReference>
<dbReference type="KEGG" id="vg:5130584"/>
<reference evidence="2 3" key="1">
    <citation type="journal article" date="2006" name="J. Bacteriol.">
        <title>Genome sequence and global gene expression of Q54, a new phage species linking the 936 and c2 phage species of Lactococcus lactis.</title>
        <authorList>
            <person name="Fortier L.C."/>
            <person name="Bransi A."/>
            <person name="Moineau S."/>
        </authorList>
    </citation>
    <scope>NUCLEOTIDE SEQUENCE</scope>
</reference>
<protein>
    <recommendedName>
        <fullName evidence="4">Phage protein</fullName>
    </recommendedName>
</protein>
<proteinExistence type="predicted"/>
<feature type="coiled-coil region" evidence="1">
    <location>
        <begin position="31"/>
        <end position="58"/>
    </location>
</feature>
<evidence type="ECO:0008006" key="4">
    <source>
        <dbReference type="Google" id="ProtNLM"/>
    </source>
</evidence>
<dbReference type="OrthoDB" id="13575at10239"/>
<evidence type="ECO:0000313" key="3">
    <source>
        <dbReference type="Proteomes" id="UP000001250"/>
    </source>
</evidence>
<evidence type="ECO:0000256" key="1">
    <source>
        <dbReference type="SAM" id="Coils"/>
    </source>
</evidence>
<sequence>MELQLVPVDVNTGERLELNPSIVKDLENADLTALLAQLKALDKLKKKAEEEVKKRLDEGQQFNRVQYGKQSFNKVLALDNKAKHALMKKYGWDSLTSLTLKQLTDKFGEEVEKDLEPYIVLKPKKQSIVWDK</sequence>
<accession>Q0GXW8</accession>
<dbReference type="EMBL" id="DQ490056">
    <property type="protein sequence ID" value="ABF22558.1"/>
    <property type="molecule type" value="Genomic_DNA"/>
</dbReference>
<evidence type="ECO:0000313" key="2">
    <source>
        <dbReference type="EMBL" id="ABF22558.1"/>
    </source>
</evidence>
<keyword evidence="1" id="KW-0175">Coiled coil</keyword>
<dbReference type="Proteomes" id="UP000001250">
    <property type="component" value="Segment"/>
</dbReference>
<name>Q0GXW8_9CAUD</name>